<feature type="repeat" description="ANK" evidence="3">
    <location>
        <begin position="78"/>
        <end position="111"/>
    </location>
</feature>
<evidence type="ECO:0000259" key="4">
    <source>
        <dbReference type="Pfam" id="PF03281"/>
    </source>
</evidence>
<dbReference type="PROSITE" id="PS50088">
    <property type="entry name" value="ANK_REPEAT"/>
    <property type="match status" value="5"/>
</dbReference>
<dbReference type="InterPro" id="IPR046903">
    <property type="entry name" value="Mab-21-like_nuc_Trfase"/>
</dbReference>
<dbReference type="Pfam" id="PF00023">
    <property type="entry name" value="Ank"/>
    <property type="match status" value="1"/>
</dbReference>
<reference evidence="5" key="1">
    <citation type="submission" date="2021-03" db="EMBL/GenBank/DDBJ databases">
        <authorList>
            <person name="Bekaert M."/>
        </authorList>
    </citation>
    <scope>NUCLEOTIDE SEQUENCE</scope>
</reference>
<sequence>MTKDTNHCYSRELFEAFDDNDEETFVKILESGVSSNSCLYDSEQGNVCILSNAVRKGSTKFVDILLKYGADPNYEDEDGETPLFEALFSDCDNSIQELLYKYGANKNHRNKAGNTPLIQLMIRCSDDHAYNFQSTTLFYLLESGIDFQLSSSRDQKLIHFIALVHRCHISKTDISKRHVCIRYLEILIQNGLSVHLKDGSCVTPLHYAAMACCEGAVDYLIDYGAKPNARTISGQLPIHFLGQNADRPGFQKCLRLLLDSGSSIKNVDNQGRNILHYLTTTNKVSKLAIETVINEGMNSDIKDNCGLTPLHLCVIPSIFVHPDELEDDEEDKTDISNILTCLVHYGASVNAVDKNGLTPLHYSLRYELKQEIIGTLLKLGADTNLRTMTGETALHRATLYPNLLREVLNSGQTFEINATDNFGSTSLHWAIYYFEEDCIYKLLKAGADANICDLEGRSPVQYAIISKRTSLFKALGIIYCRETDPLPCKIYPSGETDFNVFLGAHMQVDGTNLDEKVPKQINISEQTQNSLSGECKLSSDESSSDCSEQNITYSRSNTIDLSEETYTDLFSGLDEECIGEDHMWCDCPLVQTVVYHNKMVDTVKWTFHCEKHRQSLANYMELILNTNNMGLYIDSTENSLVAENIKKFLEKLAFGVKQRNSLFECELQLAGSWKEGTKIVYPDEFDFKWILTKFSTAFEVIESNEENLRSYVKFPFKEQYRDSQFSEFLDEHFFLDGRKVIRALYTIINDVLFEMPPHAQLYPVKYLKTEKGSIDTLSFRWVSCTYKNMLIDIDIVPTLTPPNWIPRYMNNSKKMLQNLELENHTYSVVLKTPDSRFVKNWNTLFRLSLSDVEVAIFKAIPASALKGYILVKSLTNTLFFPQIYVTDEDYYLKRFITTYIIKTCFLHELEEDINNISQNQECLDHLAKIWALKIVSRIEKAIDTKAVARHLILVRQNN</sequence>
<protein>
    <recommendedName>
        <fullName evidence="4">Mab-21-like nucleotidyltransferase domain-containing protein</fullName>
    </recommendedName>
</protein>
<name>A0A8S3PT44_MYTED</name>
<dbReference type="Pfam" id="PF03281">
    <property type="entry name" value="Mab-21"/>
    <property type="match status" value="1"/>
</dbReference>
<dbReference type="Gene3D" id="3.30.460.90">
    <property type="match status" value="1"/>
</dbReference>
<dbReference type="PANTHER" id="PTHR24126:SF14">
    <property type="entry name" value="ANK_REP_REGION DOMAIN-CONTAINING PROTEIN"/>
    <property type="match status" value="1"/>
</dbReference>
<dbReference type="Pfam" id="PF13637">
    <property type="entry name" value="Ank_4"/>
    <property type="match status" value="1"/>
</dbReference>
<evidence type="ECO:0000256" key="1">
    <source>
        <dbReference type="ARBA" id="ARBA00022737"/>
    </source>
</evidence>
<feature type="repeat" description="ANK" evidence="3">
    <location>
        <begin position="200"/>
        <end position="232"/>
    </location>
</feature>
<dbReference type="SUPFAM" id="SSF48403">
    <property type="entry name" value="Ankyrin repeat"/>
    <property type="match status" value="1"/>
</dbReference>
<comment type="caution">
    <text evidence="5">The sequence shown here is derived from an EMBL/GenBank/DDBJ whole genome shotgun (WGS) entry which is preliminary data.</text>
</comment>
<dbReference type="Pfam" id="PF12796">
    <property type="entry name" value="Ank_2"/>
    <property type="match status" value="2"/>
</dbReference>
<keyword evidence="1" id="KW-0677">Repeat</keyword>
<keyword evidence="6" id="KW-1185">Reference proteome</keyword>
<dbReference type="Proteomes" id="UP000683360">
    <property type="component" value="Unassembled WGS sequence"/>
</dbReference>
<feature type="repeat" description="ANK" evidence="3">
    <location>
        <begin position="355"/>
        <end position="388"/>
    </location>
</feature>
<evidence type="ECO:0000256" key="3">
    <source>
        <dbReference type="PROSITE-ProRule" id="PRU00023"/>
    </source>
</evidence>
<dbReference type="PROSITE" id="PS50297">
    <property type="entry name" value="ANK_REP_REGION"/>
    <property type="match status" value="2"/>
</dbReference>
<accession>A0A8S3PT44</accession>
<dbReference type="AlphaFoldDB" id="A0A8S3PT44"/>
<feature type="repeat" description="ANK" evidence="3">
    <location>
        <begin position="45"/>
        <end position="77"/>
    </location>
</feature>
<dbReference type="OrthoDB" id="6113748at2759"/>
<evidence type="ECO:0000313" key="5">
    <source>
        <dbReference type="EMBL" id="CAG2184705.1"/>
    </source>
</evidence>
<dbReference type="EMBL" id="CAJPWZ010000017">
    <property type="protein sequence ID" value="CAG2184705.1"/>
    <property type="molecule type" value="Genomic_DNA"/>
</dbReference>
<feature type="domain" description="Mab-21-like nucleotidyltransferase" evidence="4">
    <location>
        <begin position="675"/>
        <end position="858"/>
    </location>
</feature>
<organism evidence="5 6">
    <name type="scientific">Mytilus edulis</name>
    <name type="common">Blue mussel</name>
    <dbReference type="NCBI Taxonomy" id="6550"/>
    <lineage>
        <taxon>Eukaryota</taxon>
        <taxon>Metazoa</taxon>
        <taxon>Spiralia</taxon>
        <taxon>Lophotrochozoa</taxon>
        <taxon>Mollusca</taxon>
        <taxon>Bivalvia</taxon>
        <taxon>Autobranchia</taxon>
        <taxon>Pteriomorphia</taxon>
        <taxon>Mytilida</taxon>
        <taxon>Mytiloidea</taxon>
        <taxon>Mytilidae</taxon>
        <taxon>Mytilinae</taxon>
        <taxon>Mytilus</taxon>
    </lineage>
</organism>
<dbReference type="SMART" id="SM00248">
    <property type="entry name" value="ANK"/>
    <property type="match status" value="9"/>
</dbReference>
<keyword evidence="2 3" id="KW-0040">ANK repeat</keyword>
<dbReference type="PANTHER" id="PTHR24126">
    <property type="entry name" value="ANKYRIN REPEAT, PH AND SEC7 DOMAIN CONTAINING PROTEIN SECG-RELATED"/>
    <property type="match status" value="1"/>
</dbReference>
<gene>
    <name evidence="5" type="ORF">MEDL_358</name>
</gene>
<proteinExistence type="predicted"/>
<evidence type="ECO:0000313" key="6">
    <source>
        <dbReference type="Proteomes" id="UP000683360"/>
    </source>
</evidence>
<evidence type="ECO:0000256" key="2">
    <source>
        <dbReference type="ARBA" id="ARBA00023043"/>
    </source>
</evidence>
<dbReference type="InterPro" id="IPR002110">
    <property type="entry name" value="Ankyrin_rpt"/>
</dbReference>
<feature type="repeat" description="ANK" evidence="3">
    <location>
        <begin position="422"/>
        <end position="454"/>
    </location>
</feature>
<dbReference type="Gene3D" id="1.25.40.20">
    <property type="entry name" value="Ankyrin repeat-containing domain"/>
    <property type="match status" value="4"/>
</dbReference>
<dbReference type="InterPro" id="IPR036770">
    <property type="entry name" value="Ankyrin_rpt-contain_sf"/>
</dbReference>